<dbReference type="OrthoDB" id="5456061at2"/>
<sequence length="66" mass="6999">MTGMLTTDDGWTGTVLVCDGCGRTRRTSATGMFAWDLLWEQADHAGWTGSGRPPGPHHCGTCASSE</sequence>
<reference evidence="3" key="1">
    <citation type="submission" date="2016-10" db="EMBL/GenBank/DDBJ databases">
        <authorList>
            <person name="Varghese N."/>
            <person name="Submissions S."/>
        </authorList>
    </citation>
    <scope>NUCLEOTIDE SEQUENCE [LARGE SCALE GENOMIC DNA]</scope>
    <source>
        <strain evidence="3">CGMCC 4.3506</strain>
    </source>
</reference>
<evidence type="ECO:0000256" key="1">
    <source>
        <dbReference type="SAM" id="MobiDB-lite"/>
    </source>
</evidence>
<feature type="region of interest" description="Disordered" evidence="1">
    <location>
        <begin position="47"/>
        <end position="66"/>
    </location>
</feature>
<dbReference type="RefSeq" id="WP_090052362.1">
    <property type="nucleotide sequence ID" value="NZ_FNCC01000010.1"/>
</dbReference>
<dbReference type="AlphaFoldDB" id="A0A1G7W1U0"/>
<organism evidence="2 3">
    <name type="scientific">Lentzea fradiae</name>
    <dbReference type="NCBI Taxonomy" id="200378"/>
    <lineage>
        <taxon>Bacteria</taxon>
        <taxon>Bacillati</taxon>
        <taxon>Actinomycetota</taxon>
        <taxon>Actinomycetes</taxon>
        <taxon>Pseudonocardiales</taxon>
        <taxon>Pseudonocardiaceae</taxon>
        <taxon>Lentzea</taxon>
    </lineage>
</organism>
<name>A0A1G7W1U0_9PSEU</name>
<dbReference type="EMBL" id="FNCC01000010">
    <property type="protein sequence ID" value="SDG65947.1"/>
    <property type="molecule type" value="Genomic_DNA"/>
</dbReference>
<gene>
    <name evidence="2" type="ORF">SAMN05216553_110103</name>
</gene>
<evidence type="ECO:0000313" key="2">
    <source>
        <dbReference type="EMBL" id="SDG65947.1"/>
    </source>
</evidence>
<protein>
    <submittedName>
        <fullName evidence="2">Uncharacterized protein</fullName>
    </submittedName>
</protein>
<accession>A0A1G7W1U0</accession>
<evidence type="ECO:0000313" key="3">
    <source>
        <dbReference type="Proteomes" id="UP000199623"/>
    </source>
</evidence>
<dbReference type="Proteomes" id="UP000199623">
    <property type="component" value="Unassembled WGS sequence"/>
</dbReference>
<proteinExistence type="predicted"/>
<keyword evidence="3" id="KW-1185">Reference proteome</keyword>